<evidence type="ECO:0000313" key="1">
    <source>
        <dbReference type="EMBL" id="OAL26279.1"/>
    </source>
</evidence>
<proteinExistence type="predicted"/>
<dbReference type="GeneID" id="34593547"/>
<dbReference type="RefSeq" id="XP_022495604.1">
    <property type="nucleotide sequence ID" value="XM_022648417.1"/>
</dbReference>
<dbReference type="EMBL" id="LVCJ01000104">
    <property type="protein sequence ID" value="OAL26279.1"/>
    <property type="molecule type" value="Genomic_DNA"/>
</dbReference>
<keyword evidence="2" id="KW-1185">Reference proteome</keyword>
<dbReference type="OrthoDB" id="4153569at2759"/>
<evidence type="ECO:0000313" key="2">
    <source>
        <dbReference type="Proteomes" id="UP000185904"/>
    </source>
</evidence>
<protein>
    <submittedName>
        <fullName evidence="1">Uncharacterized protein</fullName>
    </submittedName>
</protein>
<comment type="caution">
    <text evidence="1">The sequence shown here is derived from an EMBL/GenBank/DDBJ whole genome shotgun (WGS) entry which is preliminary data.</text>
</comment>
<reference evidence="1 2" key="1">
    <citation type="submission" date="2016-03" db="EMBL/GenBank/DDBJ databases">
        <title>The draft genome sequence of Fonsecaea nubica causative agent of cutaneous subcutaneous infection in human host.</title>
        <authorList>
            <person name="Costa F."/>
            <person name="Sybren D.H."/>
            <person name="Raittz R.T."/>
            <person name="Weiss V.A."/>
            <person name="Leao A.C."/>
            <person name="Gomes R."/>
            <person name="De Souza E.M."/>
            <person name="Pedrosa F.O."/>
            <person name="Steffens M.B."/>
            <person name="Bombassaro A."/>
            <person name="Tadra-Sfeir M.Z."/>
            <person name="Moreno L.F."/>
            <person name="Najafzadeh M.J."/>
            <person name="Felipe M.S."/>
            <person name="Teixeira M."/>
            <person name="Sun J."/>
            <person name="Xi L."/>
            <person name="Castro M.A."/>
            <person name="Vicente V.A."/>
        </authorList>
    </citation>
    <scope>NUCLEOTIDE SEQUENCE [LARGE SCALE GENOMIC DNA]</scope>
    <source>
        <strain evidence="1 2">CBS 269.64</strain>
    </source>
</reference>
<name>A0A178C8H8_9EURO</name>
<gene>
    <name evidence="1" type="ORF">AYO20_10156</name>
</gene>
<accession>A0A178C8H8</accession>
<dbReference type="AlphaFoldDB" id="A0A178C8H8"/>
<dbReference type="Proteomes" id="UP000185904">
    <property type="component" value="Unassembled WGS sequence"/>
</dbReference>
<sequence>MSSQVSESLPFYFVDKPSNMRVRLPINQTTSWNQFLTSLTDVSGPVAAQIKNNFSVSAYVSRTPQVPQGFTVRDGPWLLREVTSALRGAEEHASHSKWRVISRKLFLRLRNHALQFGTSVEILHTLQHVRNQGVARGSVQPPIWGIPFNAAARGFTPATGFGPGPFPALYRAPGPALPYEGWHDYPRNAPPARMSAQGQYQGEHPYGPMRNSVGIPPAYGPAPAQHHAPYQPYGSSAAAHYHLGPGFSQDIQRPTYPMHQQGQILTPRLGPHPPPRPNHYPPSFSAPFQPSIPAVAPSQIHMAAAPVPTPGPGLVQVPAPAAPRSPPPSTPTDLSSWTSDMYPRLVVDSADIHWIRREQILREQVKFGQAPVVKAMDVWAEKSKPRY</sequence>
<organism evidence="1 2">
    <name type="scientific">Fonsecaea nubica</name>
    <dbReference type="NCBI Taxonomy" id="856822"/>
    <lineage>
        <taxon>Eukaryota</taxon>
        <taxon>Fungi</taxon>
        <taxon>Dikarya</taxon>
        <taxon>Ascomycota</taxon>
        <taxon>Pezizomycotina</taxon>
        <taxon>Eurotiomycetes</taxon>
        <taxon>Chaetothyriomycetidae</taxon>
        <taxon>Chaetothyriales</taxon>
        <taxon>Herpotrichiellaceae</taxon>
        <taxon>Fonsecaea</taxon>
    </lineage>
</organism>